<evidence type="ECO:0000313" key="1">
    <source>
        <dbReference type="EMBL" id="EFE79227.2"/>
    </source>
</evidence>
<proteinExistence type="predicted"/>
<gene>
    <name evidence="1" type="ORF">SSGG_06594</name>
</gene>
<dbReference type="Proteomes" id="UP000003986">
    <property type="component" value="Unassembled WGS sequence"/>
</dbReference>
<accession>D6AIH2</accession>
<name>D6AIH2_STRFL</name>
<dbReference type="AlphaFoldDB" id="D6AIH2"/>
<reference evidence="2" key="1">
    <citation type="submission" date="2008-10" db="EMBL/GenBank/DDBJ databases">
        <authorList>
            <person name="Molnar K."/>
        </authorList>
    </citation>
    <scope>NUCLEOTIDE SEQUENCE [LARGE SCALE GENOMIC DNA]</scope>
    <source>
        <strain evidence="2">NRRL 15998</strain>
    </source>
</reference>
<reference evidence="2" key="2">
    <citation type="submission" date="2008-12" db="EMBL/GenBank/DDBJ databases">
        <title>Annotation of Streptomyces roseosporus strain NRRL 15998.</title>
        <authorList>
            <consortium name="The Broad Institute Genome Sequencing Platform"/>
            <consortium name="Broad Institute Microbial Sequencing Center"/>
            <person name="Fischbach M."/>
            <person name="Ward D."/>
            <person name="Young S."/>
            <person name="Kodira C.D."/>
            <person name="Zeng Q."/>
            <person name="Koehrsen M."/>
            <person name="Godfrey P."/>
            <person name="Alvarado L."/>
            <person name="Berlin A.M."/>
            <person name="Borenstein D."/>
            <person name="Chen Z."/>
            <person name="Engels R."/>
            <person name="Freedman E."/>
            <person name="Gellesch M."/>
            <person name="Goldberg J."/>
            <person name="Griggs A."/>
            <person name="Gujja S."/>
            <person name="Heiman D.I."/>
            <person name="Hepburn T.A."/>
            <person name="Howarth C."/>
            <person name="Jen D."/>
            <person name="Larson L."/>
            <person name="Lewis B."/>
            <person name="Mehta T."/>
            <person name="Park D."/>
            <person name="Pearson M."/>
            <person name="Roberts A."/>
            <person name="Saif S."/>
            <person name="Shea T.D."/>
            <person name="Shenoy N."/>
            <person name="Sisk P."/>
            <person name="Stolte C."/>
            <person name="Sykes S.N."/>
            <person name="Walk T."/>
            <person name="White J."/>
            <person name="Yandava C."/>
            <person name="Straight P."/>
            <person name="Clardy J."/>
            <person name="Hung D."/>
            <person name="Kolter R."/>
            <person name="Mekalanos J."/>
            <person name="Walker S."/>
            <person name="Walsh C.T."/>
            <person name="Wieland B.L.C."/>
            <person name="Ilzarbe M."/>
            <person name="Galagan J."/>
            <person name="Nusbaum C."/>
            <person name="Birren B."/>
        </authorList>
    </citation>
    <scope>NUCLEOTIDE SEQUENCE [LARGE SCALE GENOMIC DNA]</scope>
    <source>
        <strain evidence="2">NRRL 15998</strain>
    </source>
</reference>
<protein>
    <submittedName>
        <fullName evidence="1">Predicted protein</fullName>
    </submittedName>
</protein>
<organism evidence="1 2">
    <name type="scientific">Streptomyces filamentosus NRRL 15998</name>
    <dbReference type="NCBI Taxonomy" id="457431"/>
    <lineage>
        <taxon>Bacteria</taxon>
        <taxon>Bacillati</taxon>
        <taxon>Actinomycetota</taxon>
        <taxon>Actinomycetes</taxon>
        <taxon>Kitasatosporales</taxon>
        <taxon>Streptomycetaceae</taxon>
        <taxon>Streptomyces</taxon>
    </lineage>
</organism>
<evidence type="ECO:0000313" key="2">
    <source>
        <dbReference type="Proteomes" id="UP000003986"/>
    </source>
</evidence>
<sequence length="48" mass="5202">MLMVEDGWEHLLTSTGGNERVNLTRPALRPRAVGPNATGRDLPCSVRG</sequence>
<dbReference type="EMBL" id="DS999644">
    <property type="protein sequence ID" value="EFE79227.2"/>
    <property type="molecule type" value="Genomic_DNA"/>
</dbReference>